<proteinExistence type="predicted"/>
<feature type="chain" id="PRO_5043270033" evidence="2">
    <location>
        <begin position="24"/>
        <end position="761"/>
    </location>
</feature>
<reference evidence="3" key="1">
    <citation type="submission" date="2022-10" db="EMBL/GenBank/DDBJ databases">
        <authorList>
            <person name="Chen Y."/>
            <person name="Dougan E. K."/>
            <person name="Chan C."/>
            <person name="Rhodes N."/>
            <person name="Thang M."/>
        </authorList>
    </citation>
    <scope>NUCLEOTIDE SEQUENCE</scope>
</reference>
<name>A0A9P1C2G7_9DINO</name>
<evidence type="ECO:0000313" key="3">
    <source>
        <dbReference type="EMBL" id="CAI3983821.1"/>
    </source>
</evidence>
<dbReference type="EMBL" id="CAMXCT010000837">
    <property type="protein sequence ID" value="CAI3983821.1"/>
    <property type="molecule type" value="Genomic_DNA"/>
</dbReference>
<dbReference type="EMBL" id="CAMXCT030000837">
    <property type="protein sequence ID" value="CAL4771133.1"/>
    <property type="molecule type" value="Genomic_DNA"/>
</dbReference>
<evidence type="ECO:0000256" key="2">
    <source>
        <dbReference type="SAM" id="SignalP"/>
    </source>
</evidence>
<feature type="transmembrane region" description="Helical" evidence="1">
    <location>
        <begin position="551"/>
        <end position="570"/>
    </location>
</feature>
<dbReference type="Proteomes" id="UP001152797">
    <property type="component" value="Unassembled WGS sequence"/>
</dbReference>
<keyword evidence="1" id="KW-0472">Membrane</keyword>
<comment type="caution">
    <text evidence="3">The sequence shown here is derived from an EMBL/GenBank/DDBJ whole genome shotgun (WGS) entry which is preliminary data.</text>
</comment>
<feature type="signal peptide" evidence="2">
    <location>
        <begin position="1"/>
        <end position="23"/>
    </location>
</feature>
<organism evidence="3">
    <name type="scientific">Cladocopium goreaui</name>
    <dbReference type="NCBI Taxonomy" id="2562237"/>
    <lineage>
        <taxon>Eukaryota</taxon>
        <taxon>Sar</taxon>
        <taxon>Alveolata</taxon>
        <taxon>Dinophyceae</taxon>
        <taxon>Suessiales</taxon>
        <taxon>Symbiodiniaceae</taxon>
        <taxon>Cladocopium</taxon>
    </lineage>
</organism>
<feature type="transmembrane region" description="Helical" evidence="1">
    <location>
        <begin position="742"/>
        <end position="759"/>
    </location>
</feature>
<evidence type="ECO:0000256" key="1">
    <source>
        <dbReference type="SAM" id="Phobius"/>
    </source>
</evidence>
<evidence type="ECO:0000313" key="5">
    <source>
        <dbReference type="Proteomes" id="UP001152797"/>
    </source>
</evidence>
<keyword evidence="1" id="KW-0812">Transmembrane</keyword>
<keyword evidence="1" id="KW-1133">Transmembrane helix</keyword>
<dbReference type="OrthoDB" id="408525at2759"/>
<protein>
    <submittedName>
        <fullName evidence="4">Nose resistant to fluoxetine protein 6</fullName>
    </submittedName>
</protein>
<feature type="transmembrane region" description="Helical" evidence="1">
    <location>
        <begin position="701"/>
        <end position="722"/>
    </location>
</feature>
<evidence type="ECO:0000313" key="4">
    <source>
        <dbReference type="EMBL" id="CAL4771133.1"/>
    </source>
</evidence>
<sequence length="761" mass="85596">MRTGPGYPVRCGVFLSFLSAVSSRGNPECWSNGFNYDMCCDLGTYGPAGNVNCWDTVFTHEYCCTVKTEIGNFMPSDHSYKTGLIGRESAVTRDRQKTLEAEKIGKTSACQVQWGWALNVQWGAPMGQYPECSGVPLRHMGSGWDGQNRGDYRGCMHTGGRFFLTQLDFHSEPSNSKDYRMYFGFCAPGLCSVEQVANELVPDYVIQVADSRRLMMTMGSVELWEWPHFLDTVYASASQDKTLRQQIDEVSFQVQVSFVSIACLVIVATLCDPNNHEHQSHVCNGKQDMQHVRSAGILNQLATFMQHFVHAFSAKSAWKELWSPSRGNAIDFLRGIATLLLVSLHLEMAQNETMEGALEGGNQFRISLCFRCVIIMTVLTLHLALGSENHEGEKVGSPSLLKVFKSCSLKLARKFLRHLPLIMLSVWWDRRGSRFAFLNQPLNYIDGTQSTVEGPVLQWTQQGGECMKSYWTCVLRFFTINWQVRDANERVLACFGLFFLRAAGLARVTHGILYIWAVLYYAIRESGPESRLEWEKLHHDWNYYLTKRLEIPAFLGLFLAAQNMAAAAALPKRFTKRAGLAVATASWFWSSWINQNDPAQWCLARNVKKSLGDVPFILGLCILLRTGLPGTQSIETESNDGNSSNQGMITALFRTMTLISRLSFCILVAEAPLQSFLLRGISESGVPLTRSLRIDPMWERIILGPGLLLSHVFLALLLFMMVQRPVEVFLKPLLKTPLVESLLHGLLPLYVAFLAYHSTEL</sequence>
<gene>
    <name evidence="3" type="ORF">C1SCF055_LOCUS11401</name>
</gene>
<dbReference type="AlphaFoldDB" id="A0A9P1C2G7"/>
<keyword evidence="2" id="KW-0732">Signal</keyword>
<keyword evidence="5" id="KW-1185">Reference proteome</keyword>
<accession>A0A9P1C2G7</accession>
<reference evidence="4 5" key="2">
    <citation type="submission" date="2024-05" db="EMBL/GenBank/DDBJ databases">
        <authorList>
            <person name="Chen Y."/>
            <person name="Shah S."/>
            <person name="Dougan E. K."/>
            <person name="Thang M."/>
            <person name="Chan C."/>
        </authorList>
    </citation>
    <scope>NUCLEOTIDE SEQUENCE [LARGE SCALE GENOMIC DNA]</scope>
</reference>
<dbReference type="EMBL" id="CAMXCT020000837">
    <property type="protein sequence ID" value="CAL1137196.1"/>
    <property type="molecule type" value="Genomic_DNA"/>
</dbReference>